<dbReference type="Proteomes" id="UP001201163">
    <property type="component" value="Unassembled WGS sequence"/>
</dbReference>
<feature type="region of interest" description="Disordered" evidence="1">
    <location>
        <begin position="172"/>
        <end position="198"/>
    </location>
</feature>
<organism evidence="2 3">
    <name type="scientific">Lactarius akahatsu</name>
    <dbReference type="NCBI Taxonomy" id="416441"/>
    <lineage>
        <taxon>Eukaryota</taxon>
        <taxon>Fungi</taxon>
        <taxon>Dikarya</taxon>
        <taxon>Basidiomycota</taxon>
        <taxon>Agaricomycotina</taxon>
        <taxon>Agaricomycetes</taxon>
        <taxon>Russulales</taxon>
        <taxon>Russulaceae</taxon>
        <taxon>Lactarius</taxon>
    </lineage>
</organism>
<keyword evidence="3" id="KW-1185">Reference proteome</keyword>
<accession>A0AAD4LLC3</accession>
<proteinExistence type="predicted"/>
<dbReference type="EMBL" id="JAKELL010000021">
    <property type="protein sequence ID" value="KAH8992638.1"/>
    <property type="molecule type" value="Genomic_DNA"/>
</dbReference>
<evidence type="ECO:0000313" key="3">
    <source>
        <dbReference type="Proteomes" id="UP001201163"/>
    </source>
</evidence>
<evidence type="ECO:0000313" key="2">
    <source>
        <dbReference type="EMBL" id="KAH8992638.1"/>
    </source>
</evidence>
<evidence type="ECO:0000256" key="1">
    <source>
        <dbReference type="SAM" id="MobiDB-lite"/>
    </source>
</evidence>
<comment type="caution">
    <text evidence="2">The sequence shown here is derived from an EMBL/GenBank/DDBJ whole genome shotgun (WGS) entry which is preliminary data.</text>
</comment>
<reference evidence="2" key="1">
    <citation type="submission" date="2022-01" db="EMBL/GenBank/DDBJ databases">
        <title>Comparative genomics reveals a dynamic genome evolution in the ectomycorrhizal milk-cap (Lactarius) mushrooms.</title>
        <authorList>
            <consortium name="DOE Joint Genome Institute"/>
            <person name="Lebreton A."/>
            <person name="Tang N."/>
            <person name="Kuo A."/>
            <person name="LaButti K."/>
            <person name="Drula E."/>
            <person name="Barry K."/>
            <person name="Clum A."/>
            <person name="Lipzen A."/>
            <person name="Mousain D."/>
            <person name="Ng V."/>
            <person name="Wang R."/>
            <person name="Wang X."/>
            <person name="Dai Y."/>
            <person name="Henrissat B."/>
            <person name="Grigoriev I.V."/>
            <person name="Guerin-Laguette A."/>
            <person name="Yu F."/>
            <person name="Martin F.M."/>
        </authorList>
    </citation>
    <scope>NUCLEOTIDE SEQUENCE</scope>
    <source>
        <strain evidence="2">QP</strain>
    </source>
</reference>
<feature type="compositionally biased region" description="Basic and acidic residues" evidence="1">
    <location>
        <begin position="214"/>
        <end position="226"/>
    </location>
</feature>
<feature type="compositionally biased region" description="Basic residues" evidence="1">
    <location>
        <begin position="101"/>
        <end position="123"/>
    </location>
</feature>
<feature type="region of interest" description="Disordered" evidence="1">
    <location>
        <begin position="87"/>
        <end position="135"/>
    </location>
</feature>
<name>A0AAD4LLC3_9AGAM</name>
<sequence length="259" mass="29813">MSPWRSWTRRCRRAKDAHKCSKLGSGYTESEGQVVQNGWKWSRTLRCGANIWRSGCRGQERIEFESLRPRASAARWGMQCIRLLRYHHRPPRSPSPPHRPPAWRRPSRRCAPHLWKSRRHQHRSPAPCPSQRGRERHQFEPACGAADWRMVPARTMSRVDCSTTPVVCVSESTVGPSSGRSVGGLTSHVSSGRQMGRQCNRLAKRCSRTTVSDFEQKRDGPKEVKQQEWAARQCYDSSQKTGKERKGQEKKRDAQQETQ</sequence>
<feature type="compositionally biased region" description="Basic and acidic residues" evidence="1">
    <location>
        <begin position="241"/>
        <end position="259"/>
    </location>
</feature>
<feature type="region of interest" description="Disordered" evidence="1">
    <location>
        <begin position="210"/>
        <end position="259"/>
    </location>
</feature>
<gene>
    <name evidence="2" type="ORF">EDB92DRAFT_1856623</name>
</gene>
<dbReference type="AlphaFoldDB" id="A0AAD4LLC3"/>
<protein>
    <submittedName>
        <fullName evidence="2">Uncharacterized protein</fullName>
    </submittedName>
</protein>